<evidence type="ECO:0000256" key="1">
    <source>
        <dbReference type="ARBA" id="ARBA00022603"/>
    </source>
</evidence>
<dbReference type="Gene3D" id="3.40.50.150">
    <property type="entry name" value="Vaccinia Virus protein VP39"/>
    <property type="match status" value="1"/>
</dbReference>
<dbReference type="OrthoDB" id="3265906at2759"/>
<dbReference type="GO" id="GO:0061542">
    <property type="term" value="F:3-demethylubiquinol 3-O-methyltransferase activity"/>
    <property type="evidence" value="ECO:0007669"/>
    <property type="project" value="InterPro"/>
</dbReference>
<dbReference type="GO" id="GO:0005739">
    <property type="term" value="C:mitochondrion"/>
    <property type="evidence" value="ECO:0007669"/>
    <property type="project" value="TreeGrafter"/>
</dbReference>
<name>A0A1E7F7I4_9STRA</name>
<dbReference type="CDD" id="cd02440">
    <property type="entry name" value="AdoMet_MTases"/>
    <property type="match status" value="1"/>
</dbReference>
<evidence type="ECO:0000256" key="3">
    <source>
        <dbReference type="ARBA" id="ARBA00022688"/>
    </source>
</evidence>
<feature type="region of interest" description="Disordered" evidence="5">
    <location>
        <begin position="43"/>
        <end position="66"/>
    </location>
</feature>
<keyword evidence="4" id="KW-0949">S-adenosyl-L-methionine</keyword>
<accession>A0A1E7F7I4</accession>
<dbReference type="Pfam" id="PF13489">
    <property type="entry name" value="Methyltransf_23"/>
    <property type="match status" value="1"/>
</dbReference>
<sequence>MNSSSITSTCRKYLPRYARSHRRPLRNSSKSVSCIVPNRHQYYNENDNDGSKRMRRRREEMRSFSSVSETEVSKFSELSKEWWDPSKNPLIGMNSIRVEYIINEIQQQQQQQQQQQKQTSSKSTDDFCSAPKLSGLSALDVGCGGGLLSESLARLGADVTAVDPSHTLVEHAKRHAEMDPKTRSIDYRGGCSIEQLVQEKNQEQCFDIICILEVLEHVTDVESILISAKSLLKPDTGRLFVSTLNRTIKSQLVAIIGAEYVMGYLPPGTHDWNQFKSTQEVEELMNQSGLQQVDVQGLVLTKPPFWGEWDWKLDPMDTDVNWIGNYKIK</sequence>
<feature type="compositionally biased region" description="Basic and acidic residues" evidence="5">
    <location>
        <begin position="49"/>
        <end position="62"/>
    </location>
</feature>
<reference evidence="6 7" key="1">
    <citation type="submission" date="2016-09" db="EMBL/GenBank/DDBJ databases">
        <title>Extensive genetic diversity and differential bi-allelic expression allows diatom success in the polar Southern Ocean.</title>
        <authorList>
            <consortium name="DOE Joint Genome Institute"/>
            <person name="Mock T."/>
            <person name="Otillar R.P."/>
            <person name="Strauss J."/>
            <person name="Dupont C."/>
            <person name="Frickenhaus S."/>
            <person name="Maumus F."/>
            <person name="Mcmullan M."/>
            <person name="Sanges R."/>
            <person name="Schmutz J."/>
            <person name="Toseland A."/>
            <person name="Valas R."/>
            <person name="Veluchamy A."/>
            <person name="Ward B.J."/>
            <person name="Allen A."/>
            <person name="Barry K."/>
            <person name="Falciatore A."/>
            <person name="Ferrante M."/>
            <person name="Fortunato A.E."/>
            <person name="Gloeckner G."/>
            <person name="Gruber A."/>
            <person name="Hipkin R."/>
            <person name="Janech M."/>
            <person name="Kroth P."/>
            <person name="Leese F."/>
            <person name="Lindquist E."/>
            <person name="Lyon B.R."/>
            <person name="Martin J."/>
            <person name="Mayer C."/>
            <person name="Parker M."/>
            <person name="Quesneville H."/>
            <person name="Raymond J."/>
            <person name="Uhlig C."/>
            <person name="Valentin K.U."/>
            <person name="Worden A.Z."/>
            <person name="Armbrust E.V."/>
            <person name="Bowler C."/>
            <person name="Green B."/>
            <person name="Moulton V."/>
            <person name="Van Oosterhout C."/>
            <person name="Grigoriev I."/>
        </authorList>
    </citation>
    <scope>NUCLEOTIDE SEQUENCE [LARGE SCALE GENOMIC DNA]</scope>
    <source>
        <strain evidence="6 7">CCMP1102</strain>
    </source>
</reference>
<keyword evidence="3" id="KW-0831">Ubiquinone biosynthesis</keyword>
<dbReference type="NCBIfam" id="TIGR01983">
    <property type="entry name" value="UbiG"/>
    <property type="match status" value="1"/>
</dbReference>
<protein>
    <submittedName>
        <fullName evidence="6">3-demethylubiquinone-9 3-methyltransferase</fullName>
    </submittedName>
</protein>
<dbReference type="InParanoid" id="A0A1E7F7I4"/>
<dbReference type="AlphaFoldDB" id="A0A1E7F7I4"/>
<dbReference type="PANTHER" id="PTHR43464:SF19">
    <property type="entry name" value="UBIQUINONE BIOSYNTHESIS O-METHYLTRANSFERASE, MITOCHONDRIAL"/>
    <property type="match status" value="1"/>
</dbReference>
<dbReference type="InterPro" id="IPR029063">
    <property type="entry name" value="SAM-dependent_MTases_sf"/>
</dbReference>
<dbReference type="GO" id="GO:0010420">
    <property type="term" value="F:polyprenyldihydroxybenzoate methyltransferase activity"/>
    <property type="evidence" value="ECO:0007669"/>
    <property type="project" value="InterPro"/>
</dbReference>
<dbReference type="KEGG" id="fcy:FRACYDRAFT_291503"/>
<keyword evidence="6" id="KW-0830">Ubiquinone</keyword>
<dbReference type="Proteomes" id="UP000095751">
    <property type="component" value="Unassembled WGS sequence"/>
</dbReference>
<evidence type="ECO:0000313" key="7">
    <source>
        <dbReference type="Proteomes" id="UP000095751"/>
    </source>
</evidence>
<keyword evidence="1 6" id="KW-0489">Methyltransferase</keyword>
<gene>
    <name evidence="6" type="primary">COQ3</name>
    <name evidence="6" type="ORF">FRACYDRAFT_291503</name>
</gene>
<evidence type="ECO:0000256" key="5">
    <source>
        <dbReference type="SAM" id="MobiDB-lite"/>
    </source>
</evidence>
<dbReference type="PANTHER" id="PTHR43464">
    <property type="entry name" value="METHYLTRANSFERASE"/>
    <property type="match status" value="1"/>
</dbReference>
<keyword evidence="2 6" id="KW-0808">Transferase</keyword>
<keyword evidence="7" id="KW-1185">Reference proteome</keyword>
<proteinExistence type="predicted"/>
<evidence type="ECO:0000313" key="6">
    <source>
        <dbReference type="EMBL" id="OEU14152.1"/>
    </source>
</evidence>
<organism evidence="6 7">
    <name type="scientific">Fragilariopsis cylindrus CCMP1102</name>
    <dbReference type="NCBI Taxonomy" id="635003"/>
    <lineage>
        <taxon>Eukaryota</taxon>
        <taxon>Sar</taxon>
        <taxon>Stramenopiles</taxon>
        <taxon>Ochrophyta</taxon>
        <taxon>Bacillariophyta</taxon>
        <taxon>Bacillariophyceae</taxon>
        <taxon>Bacillariophycidae</taxon>
        <taxon>Bacillariales</taxon>
        <taxon>Bacillariaceae</taxon>
        <taxon>Fragilariopsis</taxon>
    </lineage>
</organism>
<dbReference type="InterPro" id="IPR010233">
    <property type="entry name" value="UbiG_MeTrfase"/>
</dbReference>
<dbReference type="GO" id="GO:0032259">
    <property type="term" value="P:methylation"/>
    <property type="evidence" value="ECO:0007669"/>
    <property type="project" value="UniProtKB-KW"/>
</dbReference>
<dbReference type="SUPFAM" id="SSF53335">
    <property type="entry name" value="S-adenosyl-L-methionine-dependent methyltransferases"/>
    <property type="match status" value="1"/>
</dbReference>
<evidence type="ECO:0000256" key="2">
    <source>
        <dbReference type="ARBA" id="ARBA00022679"/>
    </source>
</evidence>
<evidence type="ECO:0000256" key="4">
    <source>
        <dbReference type="ARBA" id="ARBA00022691"/>
    </source>
</evidence>
<dbReference type="EMBL" id="KV784361">
    <property type="protein sequence ID" value="OEU14152.1"/>
    <property type="molecule type" value="Genomic_DNA"/>
</dbReference>